<dbReference type="Pfam" id="PF03739">
    <property type="entry name" value="LptF_LptG"/>
    <property type="match status" value="1"/>
</dbReference>
<dbReference type="PANTHER" id="PTHR33529:SF2">
    <property type="entry name" value="LIPOPOLYSACCHARIDE EXPORT SYSTEM PERMEASE PROTEIN LPTG"/>
    <property type="match status" value="1"/>
</dbReference>
<feature type="transmembrane region" description="Helical" evidence="9">
    <location>
        <begin position="63"/>
        <end position="86"/>
    </location>
</feature>
<dbReference type="EMBL" id="BSPD01000042">
    <property type="protein sequence ID" value="GLS26216.1"/>
    <property type="molecule type" value="Genomic_DNA"/>
</dbReference>
<sequence>MRKLSRYVAKSVSGAIAVVMLVIVGLDVIAALVDELTQMSDDYGFLQILFYVGLTLPSRIYEFIPFSALIGCLIGLGLLAASSELVVMRAAGVSVRRITWLVLKPVLAFIGLGIVLGEFVTPITDQVAESSRSVALGKHRVLEANRGLWNREGNEFMHFNAVQPNGKLFGVTRYQYDDQQRLLVASSAVSAIYQGDHWIEENVVETLFKEDKTETATWPNRRWDNDLTPQVLNVLVLPPESLSISNLYQYATYREQQGLDSESHWLVFWKKIMQPLATASLVLVAISFIFGPLRQVTMGFRIFSGVMVGVIFRTTQDMLGPASLVYGFEPLIAVLAPIVICAMIGLYLLQKSR</sequence>
<evidence type="ECO:0000256" key="9">
    <source>
        <dbReference type="SAM" id="Phobius"/>
    </source>
</evidence>
<gene>
    <name evidence="10" type="ORF">GCM10007877_19310</name>
</gene>
<evidence type="ECO:0000256" key="2">
    <source>
        <dbReference type="ARBA" id="ARBA00004651"/>
    </source>
</evidence>
<evidence type="ECO:0000256" key="8">
    <source>
        <dbReference type="ARBA" id="ARBA00026081"/>
    </source>
</evidence>
<name>A0AA37T942_9GAMM</name>
<dbReference type="GO" id="GO:0055085">
    <property type="term" value="P:transmembrane transport"/>
    <property type="evidence" value="ECO:0007669"/>
    <property type="project" value="InterPro"/>
</dbReference>
<comment type="caution">
    <text evidence="10">The sequence shown here is derived from an EMBL/GenBank/DDBJ whole genome shotgun (WGS) entry which is preliminary data.</text>
</comment>
<evidence type="ECO:0000313" key="11">
    <source>
        <dbReference type="Proteomes" id="UP001156870"/>
    </source>
</evidence>
<evidence type="ECO:0000313" key="10">
    <source>
        <dbReference type="EMBL" id="GLS26216.1"/>
    </source>
</evidence>
<keyword evidence="4" id="KW-1003">Cell membrane</keyword>
<dbReference type="GO" id="GO:0015920">
    <property type="term" value="P:lipopolysaccharide transport"/>
    <property type="evidence" value="ECO:0007669"/>
    <property type="project" value="TreeGrafter"/>
</dbReference>
<keyword evidence="11" id="KW-1185">Reference proteome</keyword>
<feature type="transmembrane region" description="Helical" evidence="9">
    <location>
        <begin position="98"/>
        <end position="117"/>
    </location>
</feature>
<keyword evidence="5 9" id="KW-0812">Transmembrane</keyword>
<feature type="transmembrane region" description="Helical" evidence="9">
    <location>
        <begin position="272"/>
        <end position="291"/>
    </location>
</feature>
<organism evidence="10 11">
    <name type="scientific">Marinibactrum halimedae</name>
    <dbReference type="NCBI Taxonomy" id="1444977"/>
    <lineage>
        <taxon>Bacteria</taxon>
        <taxon>Pseudomonadati</taxon>
        <taxon>Pseudomonadota</taxon>
        <taxon>Gammaproteobacteria</taxon>
        <taxon>Cellvibrionales</taxon>
        <taxon>Cellvibrionaceae</taxon>
        <taxon>Marinibactrum</taxon>
    </lineage>
</organism>
<evidence type="ECO:0000256" key="4">
    <source>
        <dbReference type="ARBA" id="ARBA00022475"/>
    </source>
</evidence>
<evidence type="ECO:0000256" key="6">
    <source>
        <dbReference type="ARBA" id="ARBA00022989"/>
    </source>
</evidence>
<protein>
    <submittedName>
        <fullName evidence="10">LPS export ABC transporter permease LptG</fullName>
    </submittedName>
</protein>
<reference evidence="10 11" key="1">
    <citation type="journal article" date="2014" name="Int. J. Syst. Evol. Microbiol.">
        <title>Complete genome sequence of Corynebacterium casei LMG S-19264T (=DSM 44701T), isolated from a smear-ripened cheese.</title>
        <authorList>
            <consortium name="US DOE Joint Genome Institute (JGI-PGF)"/>
            <person name="Walter F."/>
            <person name="Albersmeier A."/>
            <person name="Kalinowski J."/>
            <person name="Ruckert C."/>
        </authorList>
    </citation>
    <scope>NUCLEOTIDE SEQUENCE [LARGE SCALE GENOMIC DNA]</scope>
    <source>
        <strain evidence="10 11">NBRC 110095</strain>
    </source>
</reference>
<proteinExistence type="inferred from homology"/>
<dbReference type="PANTHER" id="PTHR33529">
    <property type="entry name" value="SLR0882 PROTEIN-RELATED"/>
    <property type="match status" value="1"/>
</dbReference>
<evidence type="ECO:0000256" key="1">
    <source>
        <dbReference type="ARBA" id="ARBA00002265"/>
    </source>
</evidence>
<dbReference type="NCBIfam" id="TIGR04408">
    <property type="entry name" value="LptG_lptG"/>
    <property type="match status" value="1"/>
</dbReference>
<dbReference type="InterPro" id="IPR005495">
    <property type="entry name" value="LptG/LptF_permease"/>
</dbReference>
<keyword evidence="7 9" id="KW-0472">Membrane</keyword>
<dbReference type="Proteomes" id="UP001156870">
    <property type="component" value="Unassembled WGS sequence"/>
</dbReference>
<evidence type="ECO:0000256" key="5">
    <source>
        <dbReference type="ARBA" id="ARBA00022692"/>
    </source>
</evidence>
<dbReference type="GO" id="GO:0043190">
    <property type="term" value="C:ATP-binding cassette (ABC) transporter complex"/>
    <property type="evidence" value="ECO:0007669"/>
    <property type="project" value="InterPro"/>
</dbReference>
<comment type="subcellular location">
    <subcellularLocation>
        <location evidence="2">Cell membrane</location>
        <topology evidence="2">Multi-pass membrane protein</topology>
    </subcellularLocation>
</comment>
<feature type="transmembrane region" description="Helical" evidence="9">
    <location>
        <begin position="327"/>
        <end position="349"/>
    </location>
</feature>
<comment type="subunit">
    <text evidence="8">Component of the lipopolysaccharide transport and assembly complex. The LptBFG transporter is composed of two ATP-binding proteins (LptB) and two transmembrane proteins (LptF and LptG).</text>
</comment>
<dbReference type="AlphaFoldDB" id="A0AA37T942"/>
<dbReference type="InterPro" id="IPR030923">
    <property type="entry name" value="LptG"/>
</dbReference>
<comment type="function">
    <text evidence="1">Part of the ABC transporter complex LptBFG involved in the translocation of lipopolysaccharide (LPS) from the inner membrane to the outer membrane.</text>
</comment>
<comment type="similarity">
    <text evidence="3">Belongs to the LptF/LptG family.</text>
</comment>
<evidence type="ECO:0000256" key="3">
    <source>
        <dbReference type="ARBA" id="ARBA00007725"/>
    </source>
</evidence>
<evidence type="ECO:0000256" key="7">
    <source>
        <dbReference type="ARBA" id="ARBA00023136"/>
    </source>
</evidence>
<keyword evidence="6 9" id="KW-1133">Transmembrane helix</keyword>
<dbReference type="RefSeq" id="WP_232592503.1">
    <property type="nucleotide sequence ID" value="NZ_BSPD01000042.1"/>
</dbReference>
<feature type="transmembrane region" description="Helical" evidence="9">
    <location>
        <begin position="12"/>
        <end position="33"/>
    </location>
</feature>
<accession>A0AA37T942</accession>